<dbReference type="Proteomes" id="UP000011715">
    <property type="component" value="Unassembled WGS sequence"/>
</dbReference>
<gene>
    <name evidence="1" type="ORF">MAPG_04874</name>
</gene>
<reference evidence="2" key="4">
    <citation type="journal article" date="2015" name="G3 (Bethesda)">
        <title>Genome sequences of three phytopathogenic species of the Magnaporthaceae family of fungi.</title>
        <authorList>
            <person name="Okagaki L.H."/>
            <person name="Nunes C.C."/>
            <person name="Sailsbery J."/>
            <person name="Clay B."/>
            <person name="Brown D."/>
            <person name="John T."/>
            <person name="Oh Y."/>
            <person name="Young N."/>
            <person name="Fitzgerald M."/>
            <person name="Haas B.J."/>
            <person name="Zeng Q."/>
            <person name="Young S."/>
            <person name="Adiconis X."/>
            <person name="Fan L."/>
            <person name="Levin J.Z."/>
            <person name="Mitchell T.K."/>
            <person name="Okubara P.A."/>
            <person name="Farman M.L."/>
            <person name="Kohn L.M."/>
            <person name="Birren B."/>
            <person name="Ma L.-J."/>
            <person name="Dean R.A."/>
        </authorList>
    </citation>
    <scope>NUCLEOTIDE SEQUENCE</scope>
    <source>
        <strain evidence="2">ATCC 64411 / 73-15</strain>
    </source>
</reference>
<dbReference type="OrthoDB" id="5270544at2759"/>
<reference evidence="1" key="3">
    <citation type="submission" date="2011-03" db="EMBL/GenBank/DDBJ databases">
        <title>Annotation of Magnaporthe poae ATCC 64411.</title>
        <authorList>
            <person name="Ma L.-J."/>
            <person name="Dead R."/>
            <person name="Young S.K."/>
            <person name="Zeng Q."/>
            <person name="Gargeya S."/>
            <person name="Fitzgerald M."/>
            <person name="Haas B."/>
            <person name="Abouelleil A."/>
            <person name="Alvarado L."/>
            <person name="Arachchi H.M."/>
            <person name="Berlin A."/>
            <person name="Brown A."/>
            <person name="Chapman S.B."/>
            <person name="Chen Z."/>
            <person name="Dunbar C."/>
            <person name="Freedman E."/>
            <person name="Gearin G."/>
            <person name="Gellesch M."/>
            <person name="Goldberg J."/>
            <person name="Griggs A."/>
            <person name="Gujja S."/>
            <person name="Heiman D."/>
            <person name="Howarth C."/>
            <person name="Larson L."/>
            <person name="Lui A."/>
            <person name="MacDonald P.J.P."/>
            <person name="Mehta T."/>
            <person name="Montmayeur A."/>
            <person name="Murphy C."/>
            <person name="Neiman D."/>
            <person name="Pearson M."/>
            <person name="Priest M."/>
            <person name="Roberts A."/>
            <person name="Saif S."/>
            <person name="Shea T."/>
            <person name="Shenoy N."/>
            <person name="Sisk P."/>
            <person name="Stolte C."/>
            <person name="Sykes S."/>
            <person name="Yandava C."/>
            <person name="Wortman J."/>
            <person name="Nusbaum C."/>
            <person name="Birren B."/>
        </authorList>
    </citation>
    <scope>NUCLEOTIDE SEQUENCE</scope>
    <source>
        <strain evidence="1">ATCC 64411</strain>
    </source>
</reference>
<dbReference type="EMBL" id="ADBL01001138">
    <property type="status" value="NOT_ANNOTATED_CDS"/>
    <property type="molecule type" value="Genomic_DNA"/>
</dbReference>
<proteinExistence type="predicted"/>
<keyword evidence="3" id="KW-1185">Reference proteome</keyword>
<dbReference type="EnsemblFungi" id="MAPG_04874T0">
    <property type="protein sequence ID" value="MAPG_04874T0"/>
    <property type="gene ID" value="MAPG_04874"/>
</dbReference>
<reference evidence="1" key="2">
    <citation type="submission" date="2010-05" db="EMBL/GenBank/DDBJ databases">
        <title>The Genome Sequence of Magnaporthe poae strain ATCC 64411.</title>
        <authorList>
            <consortium name="The Broad Institute Genome Sequencing Platform"/>
            <consortium name="Broad Institute Genome Sequencing Center for Infectious Disease"/>
            <person name="Ma L.-J."/>
            <person name="Dead R."/>
            <person name="Young S."/>
            <person name="Zeng Q."/>
            <person name="Koehrsen M."/>
            <person name="Alvarado L."/>
            <person name="Berlin A."/>
            <person name="Chapman S.B."/>
            <person name="Chen Z."/>
            <person name="Freedman E."/>
            <person name="Gellesch M."/>
            <person name="Goldberg J."/>
            <person name="Griggs A."/>
            <person name="Gujja S."/>
            <person name="Heilman E.R."/>
            <person name="Heiman D."/>
            <person name="Hepburn T."/>
            <person name="Howarth C."/>
            <person name="Jen D."/>
            <person name="Larson L."/>
            <person name="Mehta T."/>
            <person name="Neiman D."/>
            <person name="Pearson M."/>
            <person name="Roberts A."/>
            <person name="Saif S."/>
            <person name="Shea T."/>
            <person name="Shenoy N."/>
            <person name="Sisk P."/>
            <person name="Stolte C."/>
            <person name="Sykes S."/>
            <person name="Walk T."/>
            <person name="White J."/>
            <person name="Yandava C."/>
            <person name="Haas B."/>
            <person name="Nusbaum C."/>
            <person name="Birren B."/>
        </authorList>
    </citation>
    <scope>NUCLEOTIDE SEQUENCE</scope>
    <source>
        <strain evidence="1">ATCC 64411</strain>
    </source>
</reference>
<sequence>MEEHKDETDKIEGELVQCSVTEFLVRLAGFLASDDKIDLFINVDSECAATKDGLRLLVELERCLAAILDGAALPITQLSVTTIGRSPVELSICNADEYVECVSIGESNEIFRAGLQELIKSTPMLPQCEDVTGRIPELATMMMNVAMNRFSGCHILSFLPHHVTKALQEHVSGLARERGNERLAFKHLELTGKPWNAESEVEHINTIWAGQGGNWIVSINPEEFPVCLPVSPSLDGIIFWTGSSNHQQRVRVHPMDGRLQATAYEASPFALAWKYKLGDQPNAVNDHAFMACVEVKGPPFLFHQHDAVPSLHKHIHWAAYFMSLPGLAGGVGLSKTWRVQNNATRRNLATALEWVANMGAICRSETGARASSKALWTLEEALLKANIDRDYPLQAAAMWAASGRLNVVQRRVLIRMGAILAVGFPKGESTLEEGLQAAQDVSALRALFTGFAKSGSKTGYLWVMLGLWEHFKDTGDSFNSNLQIEINGMMVVVDRAWGQDVQRYVVALESHYNMEPVGPRSGWMDGSLPKELLYTVYRVIVQCLAQNTVAYRVSRKHQAIMLFKEHLVSEAEPSFIDHRRDLAGFSVDGDMFAAVPAELLMDGESRRSKARFMTLVPVRLVGDLRL</sequence>
<evidence type="ECO:0000313" key="3">
    <source>
        <dbReference type="Proteomes" id="UP000011715"/>
    </source>
</evidence>
<evidence type="ECO:0000313" key="1">
    <source>
        <dbReference type="EMBL" id="KLU85854.1"/>
    </source>
</evidence>
<accession>A0A0C4DXW7</accession>
<dbReference type="VEuPathDB" id="FungiDB:MAPG_04874"/>
<reference evidence="3" key="1">
    <citation type="submission" date="2010-05" db="EMBL/GenBank/DDBJ databases">
        <title>The genome sequence of Magnaporthe poae strain ATCC 64411.</title>
        <authorList>
            <person name="Ma L.-J."/>
            <person name="Dead R."/>
            <person name="Young S."/>
            <person name="Zeng Q."/>
            <person name="Koehrsen M."/>
            <person name="Alvarado L."/>
            <person name="Berlin A."/>
            <person name="Chapman S.B."/>
            <person name="Chen Z."/>
            <person name="Freedman E."/>
            <person name="Gellesch M."/>
            <person name="Goldberg J."/>
            <person name="Griggs A."/>
            <person name="Gujja S."/>
            <person name="Heilman E.R."/>
            <person name="Heiman D."/>
            <person name="Hepburn T."/>
            <person name="Howarth C."/>
            <person name="Jen D."/>
            <person name="Larson L."/>
            <person name="Mehta T."/>
            <person name="Neiman D."/>
            <person name="Pearson M."/>
            <person name="Roberts A."/>
            <person name="Saif S."/>
            <person name="Shea T."/>
            <person name="Shenoy N."/>
            <person name="Sisk P."/>
            <person name="Stolte C."/>
            <person name="Sykes S."/>
            <person name="Walk T."/>
            <person name="White J."/>
            <person name="Yandava C."/>
            <person name="Haas B."/>
            <person name="Nusbaum C."/>
            <person name="Birren B."/>
        </authorList>
    </citation>
    <scope>NUCLEOTIDE SEQUENCE [LARGE SCALE GENOMIC DNA]</scope>
    <source>
        <strain evidence="3">ATCC 64411 / 73-15</strain>
    </source>
</reference>
<dbReference type="AlphaFoldDB" id="A0A0C4DXW7"/>
<protein>
    <submittedName>
        <fullName evidence="1 2">Uncharacterized protein</fullName>
    </submittedName>
</protein>
<dbReference type="EMBL" id="GL876969">
    <property type="protein sequence ID" value="KLU85854.1"/>
    <property type="molecule type" value="Genomic_DNA"/>
</dbReference>
<name>A0A0C4DXW7_MAGP6</name>
<evidence type="ECO:0000313" key="2">
    <source>
        <dbReference type="EnsemblFungi" id="MAPG_04874T0"/>
    </source>
</evidence>
<organism evidence="2 3">
    <name type="scientific">Magnaporthiopsis poae (strain ATCC 64411 / 73-15)</name>
    <name type="common">Kentucky bluegrass fungus</name>
    <name type="synonym">Magnaporthe poae</name>
    <dbReference type="NCBI Taxonomy" id="644358"/>
    <lineage>
        <taxon>Eukaryota</taxon>
        <taxon>Fungi</taxon>
        <taxon>Dikarya</taxon>
        <taxon>Ascomycota</taxon>
        <taxon>Pezizomycotina</taxon>
        <taxon>Sordariomycetes</taxon>
        <taxon>Sordariomycetidae</taxon>
        <taxon>Magnaporthales</taxon>
        <taxon>Magnaporthaceae</taxon>
        <taxon>Magnaporthiopsis</taxon>
    </lineage>
</organism>
<reference evidence="2" key="5">
    <citation type="submission" date="2015-06" db="UniProtKB">
        <authorList>
            <consortium name="EnsemblFungi"/>
        </authorList>
    </citation>
    <scope>IDENTIFICATION</scope>
    <source>
        <strain evidence="2">ATCC 64411</strain>
    </source>
</reference>